<protein>
    <submittedName>
        <fullName evidence="2">Uncharacterized protein</fullName>
    </submittedName>
</protein>
<gene>
    <name evidence="2" type="ORF">TRIUR3_01756</name>
</gene>
<evidence type="ECO:0000256" key="1">
    <source>
        <dbReference type="SAM" id="MobiDB-lite"/>
    </source>
</evidence>
<name>M8A2T7_TRIUA</name>
<feature type="region of interest" description="Disordered" evidence="1">
    <location>
        <begin position="228"/>
        <end position="249"/>
    </location>
</feature>
<organism evidence="2">
    <name type="scientific">Triticum urartu</name>
    <name type="common">Red wild einkorn</name>
    <name type="synonym">Crithodium urartu</name>
    <dbReference type="NCBI Taxonomy" id="4572"/>
    <lineage>
        <taxon>Eukaryota</taxon>
        <taxon>Viridiplantae</taxon>
        <taxon>Streptophyta</taxon>
        <taxon>Embryophyta</taxon>
        <taxon>Tracheophyta</taxon>
        <taxon>Spermatophyta</taxon>
        <taxon>Magnoliopsida</taxon>
        <taxon>Liliopsida</taxon>
        <taxon>Poales</taxon>
        <taxon>Poaceae</taxon>
        <taxon>BOP clade</taxon>
        <taxon>Pooideae</taxon>
        <taxon>Triticodae</taxon>
        <taxon>Triticeae</taxon>
        <taxon>Triticinae</taxon>
        <taxon>Triticum</taxon>
    </lineage>
</organism>
<dbReference type="EMBL" id="KD033370">
    <property type="protein sequence ID" value="EMS66291.1"/>
    <property type="molecule type" value="Genomic_DNA"/>
</dbReference>
<dbReference type="AlphaFoldDB" id="M8A2T7"/>
<feature type="compositionally biased region" description="Basic residues" evidence="1">
    <location>
        <begin position="1"/>
        <end position="16"/>
    </location>
</feature>
<evidence type="ECO:0000313" key="2">
    <source>
        <dbReference type="EMBL" id="EMS66291.1"/>
    </source>
</evidence>
<reference evidence="2" key="1">
    <citation type="journal article" date="2013" name="Nature">
        <title>Draft genome of the wheat A-genome progenitor Triticum urartu.</title>
        <authorList>
            <person name="Ling H.Q."/>
            <person name="Zhao S."/>
            <person name="Liu D."/>
            <person name="Wang J."/>
            <person name="Sun H."/>
            <person name="Zhang C."/>
            <person name="Fan H."/>
            <person name="Li D."/>
            <person name="Dong L."/>
            <person name="Tao Y."/>
            <person name="Gao C."/>
            <person name="Wu H."/>
            <person name="Li Y."/>
            <person name="Cui Y."/>
            <person name="Guo X."/>
            <person name="Zheng S."/>
            <person name="Wang B."/>
            <person name="Yu K."/>
            <person name="Liang Q."/>
            <person name="Yang W."/>
            <person name="Lou X."/>
            <person name="Chen J."/>
            <person name="Feng M."/>
            <person name="Jian J."/>
            <person name="Zhang X."/>
            <person name="Luo G."/>
            <person name="Jiang Y."/>
            <person name="Liu J."/>
            <person name="Wang Z."/>
            <person name="Sha Y."/>
            <person name="Zhang B."/>
            <person name="Wu H."/>
            <person name="Tang D."/>
            <person name="Shen Q."/>
            <person name="Xue P."/>
            <person name="Zou S."/>
            <person name="Wang X."/>
            <person name="Liu X."/>
            <person name="Wang F."/>
            <person name="Yang Y."/>
            <person name="An X."/>
            <person name="Dong Z."/>
            <person name="Zhang K."/>
            <person name="Zhang X."/>
            <person name="Luo M.C."/>
            <person name="Dvorak J."/>
            <person name="Tong Y."/>
            <person name="Wang J."/>
            <person name="Yang H."/>
            <person name="Li Z."/>
            <person name="Wang D."/>
            <person name="Zhang A."/>
            <person name="Wang J."/>
        </authorList>
    </citation>
    <scope>NUCLEOTIDE SEQUENCE</scope>
</reference>
<proteinExistence type="predicted"/>
<feature type="region of interest" description="Disordered" evidence="1">
    <location>
        <begin position="96"/>
        <end position="125"/>
    </location>
</feature>
<feature type="region of interest" description="Disordered" evidence="1">
    <location>
        <begin position="1"/>
        <end position="29"/>
    </location>
</feature>
<accession>M8A2T7</accession>
<sequence length="249" mass="27248">MEAKTKQKQSSHRLHGRSLPSRYKTEGAEAAGQKLLTPLPLPLTASPNLTFPHTQTSTACSAVFFLLGTPVASCFLEPLSSSPKFLSLNHTSPRPQGVLGLPEKSHASRRQAAVPQGVPQGPRSRYLPLLATPASRRRFRPSLGRDRHMHARVPSQLQTYVHALPPLHATPSESHNIRASTAERIKLISYVQEDSPIIARSYFFTQTDVSNGSQMPGLTGTPHIQPKYGPDMRAPGRARHVGPGSRWPT</sequence>